<accession>A0AA88ADL8</accession>
<dbReference type="PROSITE" id="PS00028">
    <property type="entry name" value="ZINC_FINGER_C2H2_1"/>
    <property type="match status" value="3"/>
</dbReference>
<protein>
    <recommendedName>
        <fullName evidence="3">C2H2-type domain-containing protein</fullName>
    </recommendedName>
</protein>
<feature type="compositionally biased region" description="Basic residues" evidence="2">
    <location>
        <begin position="168"/>
        <end position="179"/>
    </location>
</feature>
<feature type="region of interest" description="Disordered" evidence="2">
    <location>
        <begin position="153"/>
        <end position="198"/>
    </location>
</feature>
<dbReference type="InterPro" id="IPR036236">
    <property type="entry name" value="Znf_C2H2_sf"/>
</dbReference>
<dbReference type="SUPFAM" id="SSF57667">
    <property type="entry name" value="beta-beta-alpha zinc fingers"/>
    <property type="match status" value="1"/>
</dbReference>
<dbReference type="PANTHER" id="PTHR46869:SF1">
    <property type="entry name" value="C2H2-LIKE ZINC FINGER PROTEIN"/>
    <property type="match status" value="1"/>
</dbReference>
<dbReference type="InterPro" id="IPR013087">
    <property type="entry name" value="Znf_C2H2_type"/>
</dbReference>
<keyword evidence="5" id="KW-1185">Reference proteome</keyword>
<feature type="region of interest" description="Disordered" evidence="2">
    <location>
        <begin position="347"/>
        <end position="367"/>
    </location>
</feature>
<dbReference type="Gene3D" id="3.30.160.60">
    <property type="entry name" value="Classic Zinc Finger"/>
    <property type="match status" value="2"/>
</dbReference>
<evidence type="ECO:0000256" key="2">
    <source>
        <dbReference type="SAM" id="MobiDB-lite"/>
    </source>
</evidence>
<evidence type="ECO:0000259" key="3">
    <source>
        <dbReference type="PROSITE" id="PS50157"/>
    </source>
</evidence>
<feature type="domain" description="C2H2-type" evidence="3">
    <location>
        <begin position="400"/>
        <end position="427"/>
    </location>
</feature>
<keyword evidence="1" id="KW-0863">Zinc-finger</keyword>
<dbReference type="Pfam" id="PF13912">
    <property type="entry name" value="zf-C2H2_6"/>
    <property type="match status" value="3"/>
</dbReference>
<dbReference type="GO" id="GO:0008270">
    <property type="term" value="F:zinc ion binding"/>
    <property type="evidence" value="ECO:0007669"/>
    <property type="project" value="UniProtKB-KW"/>
</dbReference>
<feature type="region of interest" description="Disordered" evidence="2">
    <location>
        <begin position="440"/>
        <end position="466"/>
    </location>
</feature>
<keyword evidence="1" id="KW-0479">Metal-binding</keyword>
<feature type="region of interest" description="Disordered" evidence="2">
    <location>
        <begin position="56"/>
        <end position="112"/>
    </location>
</feature>
<evidence type="ECO:0000256" key="1">
    <source>
        <dbReference type="PROSITE-ProRule" id="PRU00042"/>
    </source>
</evidence>
<gene>
    <name evidence="4" type="ORF">TIFTF001_011199</name>
</gene>
<comment type="caution">
    <text evidence="4">The sequence shown here is derived from an EMBL/GenBank/DDBJ whole genome shotgun (WGS) entry which is preliminary data.</text>
</comment>
<dbReference type="AlphaFoldDB" id="A0AA88ADL8"/>
<dbReference type="EMBL" id="BTGU01000013">
    <property type="protein sequence ID" value="GMN41971.1"/>
    <property type="molecule type" value="Genomic_DNA"/>
</dbReference>
<organism evidence="4 5">
    <name type="scientific">Ficus carica</name>
    <name type="common">Common fig</name>
    <dbReference type="NCBI Taxonomy" id="3494"/>
    <lineage>
        <taxon>Eukaryota</taxon>
        <taxon>Viridiplantae</taxon>
        <taxon>Streptophyta</taxon>
        <taxon>Embryophyta</taxon>
        <taxon>Tracheophyta</taxon>
        <taxon>Spermatophyta</taxon>
        <taxon>Magnoliopsida</taxon>
        <taxon>eudicotyledons</taxon>
        <taxon>Gunneridae</taxon>
        <taxon>Pentapetalae</taxon>
        <taxon>rosids</taxon>
        <taxon>fabids</taxon>
        <taxon>Rosales</taxon>
        <taxon>Moraceae</taxon>
        <taxon>Ficeae</taxon>
        <taxon>Ficus</taxon>
    </lineage>
</organism>
<feature type="domain" description="C2H2-type" evidence="3">
    <location>
        <begin position="132"/>
        <end position="159"/>
    </location>
</feature>
<evidence type="ECO:0000313" key="5">
    <source>
        <dbReference type="Proteomes" id="UP001187192"/>
    </source>
</evidence>
<name>A0AA88ADL8_FICCA</name>
<keyword evidence="1" id="KW-0862">Zinc</keyword>
<reference evidence="4" key="1">
    <citation type="submission" date="2023-07" db="EMBL/GenBank/DDBJ databases">
        <title>draft genome sequence of fig (Ficus carica).</title>
        <authorList>
            <person name="Takahashi T."/>
            <person name="Nishimura K."/>
        </authorList>
    </citation>
    <scope>NUCLEOTIDE SEQUENCE</scope>
</reference>
<sequence>MSTPNPTHSDLCPLRLCNSSCFVPPPSFVLSIICARSCTAMECGILLPDTRTHLKKKKNENSTEEQQQQQQHQHQHQQEQQVKMLKFSSPFDDENEKMSEKNSGSSDQLAGNYVLRENPKKTKKFGDLKEQKICKECGKGFQSLKALCGHMASHSDKEKMVKKFVEQKKKRKRNKNKKKLVMDGHSDTETSSPRKRRVVSKRIRYKNLDVYSGSSSVSGIEQEQQEVAISLMLLSRDSGYKGGLNNNNSLADSSDNNSVVLEAKSSSTDMNMINSAKKVASFDKEKLKSENSDSGCFRNGPKKIESDVSVDGFPKNGEFKKFEVESGSKFGAMTKLGIGDEKSELGKRLVDDEEGKDQENKGSSKYELRKRAKNGVYRAEALMGSSNGEFCGNVQKRSKYECLTCNKTFKSLRALGGHRANHTKNNGCCEPICESGENSIENDNSSPVPTPQEGKVVENGAGKTPIKEDFIGNAERKSGSKKSKGHECPICFRTFKSGQALGGHKRSHFIGGREANSTMVIREEEPHEAEITVLFDLNLPAPMDDDTNEDVGFMAW</sequence>
<dbReference type="PANTHER" id="PTHR46869">
    <property type="entry name" value="C2H2-LIKE ZINC FINGER PROTEIN"/>
    <property type="match status" value="1"/>
</dbReference>
<dbReference type="SMART" id="SM00355">
    <property type="entry name" value="ZnF_C2H2"/>
    <property type="match status" value="3"/>
</dbReference>
<feature type="compositionally biased region" description="Basic and acidic residues" evidence="2">
    <location>
        <begin position="357"/>
        <end position="367"/>
    </location>
</feature>
<feature type="domain" description="C2H2-type" evidence="3">
    <location>
        <begin position="486"/>
        <end position="508"/>
    </location>
</feature>
<proteinExistence type="predicted"/>
<dbReference type="Proteomes" id="UP001187192">
    <property type="component" value="Unassembled WGS sequence"/>
</dbReference>
<dbReference type="PROSITE" id="PS50157">
    <property type="entry name" value="ZINC_FINGER_C2H2_2"/>
    <property type="match status" value="3"/>
</dbReference>
<evidence type="ECO:0000313" key="4">
    <source>
        <dbReference type="EMBL" id="GMN41971.1"/>
    </source>
</evidence>
<feature type="compositionally biased region" description="Basic and acidic residues" evidence="2">
    <location>
        <begin position="153"/>
        <end position="167"/>
    </location>
</feature>